<dbReference type="GO" id="GO:0008253">
    <property type="term" value="F:5'-nucleotidase activity"/>
    <property type="evidence" value="ECO:0007669"/>
    <property type="project" value="InterPro"/>
</dbReference>
<gene>
    <name evidence="1" type="ORF">ETP43_09375</name>
</gene>
<name>A0A4Q1RI75_9FIRM</name>
<dbReference type="InterPro" id="IPR041492">
    <property type="entry name" value="HAD_2"/>
</dbReference>
<evidence type="ECO:0000313" key="2">
    <source>
        <dbReference type="Proteomes" id="UP000290106"/>
    </source>
</evidence>
<protein>
    <submittedName>
        <fullName evidence="1">Noncanonical pyrimidine nucleotidase, YjjG family</fullName>
    </submittedName>
</protein>
<dbReference type="Pfam" id="PF13419">
    <property type="entry name" value="HAD_2"/>
    <property type="match status" value="1"/>
</dbReference>
<dbReference type="InterPro" id="IPR006439">
    <property type="entry name" value="HAD-SF_hydro_IA"/>
</dbReference>
<organism evidence="1 2">
    <name type="scientific">Blautia faecicola</name>
    <dbReference type="NCBI Taxonomy" id="2509240"/>
    <lineage>
        <taxon>Bacteria</taxon>
        <taxon>Bacillati</taxon>
        <taxon>Bacillota</taxon>
        <taxon>Clostridia</taxon>
        <taxon>Lachnospirales</taxon>
        <taxon>Lachnospiraceae</taxon>
        <taxon>Blautia</taxon>
    </lineage>
</organism>
<dbReference type="InterPro" id="IPR011951">
    <property type="entry name" value="HAD-SF_hydro_IA_YjjG/PynA"/>
</dbReference>
<dbReference type="Gene3D" id="1.10.150.240">
    <property type="entry name" value="Putative phosphatase, domain 2"/>
    <property type="match status" value="1"/>
</dbReference>
<dbReference type="PANTHER" id="PTHR47478:SF1">
    <property type="entry name" value="PYRIMIDINE 5'-NUCLEOTIDASE YJJG"/>
    <property type="match status" value="1"/>
</dbReference>
<accession>A0A4Q1RI75</accession>
<dbReference type="EMBL" id="SDKC01000001">
    <property type="protein sequence ID" value="RXS75406.1"/>
    <property type="molecule type" value="Genomic_DNA"/>
</dbReference>
<dbReference type="OrthoDB" id="9802350at2"/>
<dbReference type="PANTHER" id="PTHR47478">
    <property type="match status" value="1"/>
</dbReference>
<dbReference type="NCBIfam" id="TIGR01549">
    <property type="entry name" value="HAD-SF-IA-v1"/>
    <property type="match status" value="1"/>
</dbReference>
<dbReference type="AlphaFoldDB" id="A0A4Q1RI75"/>
<reference evidence="1 2" key="1">
    <citation type="submission" date="2019-01" db="EMBL/GenBank/DDBJ databases">
        <title>Blautia sp. nov. KGMB01111 isolated human feces.</title>
        <authorList>
            <person name="Park J.-E."/>
            <person name="Kim J.-S."/>
            <person name="Park S.-H."/>
        </authorList>
    </citation>
    <scope>NUCLEOTIDE SEQUENCE [LARGE SCALE GENOMIC DNA]</scope>
    <source>
        <strain evidence="1 2">KGMB01111</strain>
    </source>
</reference>
<dbReference type="InterPro" id="IPR036412">
    <property type="entry name" value="HAD-like_sf"/>
</dbReference>
<dbReference type="Gene3D" id="3.40.50.1000">
    <property type="entry name" value="HAD superfamily/HAD-like"/>
    <property type="match status" value="1"/>
</dbReference>
<dbReference type="InterPro" id="IPR052550">
    <property type="entry name" value="Pyrimidine_5'-ntase_YjjG"/>
</dbReference>
<dbReference type="SUPFAM" id="SSF56784">
    <property type="entry name" value="HAD-like"/>
    <property type="match status" value="1"/>
</dbReference>
<dbReference type="SFLD" id="SFLDS00003">
    <property type="entry name" value="Haloacid_Dehalogenase"/>
    <property type="match status" value="1"/>
</dbReference>
<keyword evidence="2" id="KW-1185">Reference proteome</keyword>
<evidence type="ECO:0000313" key="1">
    <source>
        <dbReference type="EMBL" id="RXS75406.1"/>
    </source>
</evidence>
<dbReference type="SFLD" id="SFLDG01129">
    <property type="entry name" value="C1.5:_HAD__Beta-PGM__Phosphata"/>
    <property type="match status" value="1"/>
</dbReference>
<proteinExistence type="predicted"/>
<dbReference type="InterPro" id="IPR023198">
    <property type="entry name" value="PGP-like_dom2"/>
</dbReference>
<dbReference type="Proteomes" id="UP000290106">
    <property type="component" value="Unassembled WGS sequence"/>
</dbReference>
<sequence>MITTILWDVDATLLDFLAAEKAAIKKLFQEFALGECTDEMIRRYSKINRSYWERLECGELTKPEVLVGRFREFFETEWIRSDVAEAFNDRYQLCLGDTIVFRDDSYEIVKSLRGKVKQYVVSNGTVVAQEKKLRLSGLGELMDGIFLSEALGVEKPNVEFFERMFETIDPVEKDQVLIVGDSLTSDIRGGNNAGIQTCWYNPDHKERYADVKIDYEIADLHEVYDIIDANEQR</sequence>
<dbReference type="NCBIfam" id="TIGR02254">
    <property type="entry name" value="YjjG_YfnB"/>
    <property type="match status" value="1"/>
</dbReference>
<comment type="caution">
    <text evidence="1">The sequence shown here is derived from an EMBL/GenBank/DDBJ whole genome shotgun (WGS) entry which is preliminary data.</text>
</comment>
<dbReference type="InterPro" id="IPR023214">
    <property type="entry name" value="HAD_sf"/>
</dbReference>
<dbReference type="RefSeq" id="WP_129257875.1">
    <property type="nucleotide sequence ID" value="NZ_SDKC01000001.1"/>
</dbReference>